<dbReference type="GO" id="GO:0008270">
    <property type="term" value="F:zinc ion binding"/>
    <property type="evidence" value="ECO:0007669"/>
    <property type="project" value="UniProtKB-KW"/>
</dbReference>
<evidence type="ECO:0000259" key="6">
    <source>
        <dbReference type="PROSITE" id="PS51058"/>
    </source>
</evidence>
<feature type="region of interest" description="Disordered" evidence="4">
    <location>
        <begin position="382"/>
        <end position="477"/>
    </location>
</feature>
<evidence type="ECO:0000256" key="4">
    <source>
        <dbReference type="SAM" id="MobiDB-lite"/>
    </source>
</evidence>
<dbReference type="PROSITE" id="PS50249">
    <property type="entry name" value="MPN"/>
    <property type="match status" value="1"/>
</dbReference>
<organism evidence="7 8">
    <name type="scientific">Thalassiosira oceanica</name>
    <name type="common">Marine diatom</name>
    <dbReference type="NCBI Taxonomy" id="159749"/>
    <lineage>
        <taxon>Eukaryota</taxon>
        <taxon>Sar</taxon>
        <taxon>Stramenopiles</taxon>
        <taxon>Ochrophyta</taxon>
        <taxon>Bacillariophyta</taxon>
        <taxon>Coscinodiscophyceae</taxon>
        <taxon>Thalassiosirophycidae</taxon>
        <taxon>Thalassiosirales</taxon>
        <taxon>Thalassiosiraceae</taxon>
        <taxon>Thalassiosira</taxon>
    </lineage>
</organism>
<dbReference type="PANTHER" id="PTHR10410">
    <property type="entry name" value="EUKARYOTIC TRANSLATION INITIATION FACTOR 3 -RELATED"/>
    <property type="match status" value="1"/>
</dbReference>
<keyword evidence="8" id="KW-1185">Reference proteome</keyword>
<feature type="compositionally biased region" description="Polar residues" evidence="4">
    <location>
        <begin position="505"/>
        <end position="533"/>
    </location>
</feature>
<evidence type="ECO:0000256" key="2">
    <source>
        <dbReference type="ARBA" id="ARBA00022771"/>
    </source>
</evidence>
<dbReference type="GO" id="GO:0003677">
    <property type="term" value="F:DNA binding"/>
    <property type="evidence" value="ECO:0007669"/>
    <property type="project" value="InterPro"/>
</dbReference>
<feature type="compositionally biased region" description="Basic residues" evidence="4">
    <location>
        <begin position="1362"/>
        <end position="1379"/>
    </location>
</feature>
<dbReference type="Pfam" id="PF02008">
    <property type="entry name" value="zf-CXXC"/>
    <property type="match status" value="1"/>
</dbReference>
<accession>K0RXR8</accession>
<feature type="compositionally biased region" description="Polar residues" evidence="4">
    <location>
        <begin position="382"/>
        <end position="397"/>
    </location>
</feature>
<feature type="region of interest" description="Disordered" evidence="4">
    <location>
        <begin position="253"/>
        <end position="275"/>
    </location>
</feature>
<gene>
    <name evidence="7" type="ORF">THAOC_22167</name>
</gene>
<dbReference type="InterPro" id="IPR000555">
    <property type="entry name" value="JAMM/MPN+_dom"/>
</dbReference>
<keyword evidence="2" id="KW-0863">Zinc-finger</keyword>
<evidence type="ECO:0000256" key="3">
    <source>
        <dbReference type="ARBA" id="ARBA00022833"/>
    </source>
</evidence>
<sequence>MDPHYAMGEGSAKGTGANGGRNGRQHLQHHQIRLPNNFPPQPQQTPLHQLHQHQLNEASYHPRGECRVGGAEAIGRNNIGGQHLQHQVPPQFPHHGEATSVQSWGGNPIPAAMRPGDHVVGGNGRPTTIQDFVHRCEIQAQRAANLASQFQASWNSTGSRNDQHQQRQDYKLQSERALQTAAHFNAISNLARTWASEVTTSQKNHLDLLRRIAVVEAGTNPQHHYMMGAHATTDQDRRYYLPNMGARVASGELSQGGAAAHNHHQQQPSQAQHPNMGVAASNTFELDGMDLEPISIQSLRQDRRPLHTSLASAAPVIHAAPSPQQQGVAHSPSDAVNSLVVRSRLGIGNHQEAPDGCIQSLAGEGTRNSQVARAGSMQSMLSNLSAPTSRSAGNSFSAYGKSDQKSVAATPSSESQESQCVRLDQISPGPVEKMPTETNALQGHGRKPAVPPQADGDSEGAMSGRKLKEGQPSNGKVEVDVCGRVRLGPVIPEAKRPAHFIPTQYGCNPQQSATPRKSTSKPSQQLQSSTERTTIAGLKPAGEFGPKLHKSDASVDVNRFKPKKSDDKDDVRDTLNGMTALPQVSKRKKSGKKIQLVTVRRSTRKRVTRDNESNKCGVVSNSNTTTVVPRQVISKKKPNAKRKQEDISNEAGVSATDRAGQALPQADKVKRDPAMDALSRVSFDDAVAKRTAEESNADEVEFPPSKLCKVVETCAIQSSYIYAPMGHLWLDQELTGSSEMNVDTFCPVGTMVGRRWVWDEGYFVDEQCNPHSREYSTLGNAGVGASTHSSADPVPPSRARRVGRNRIKSSIIEQLAAGGLDPHTQITCEDYEHGPSSRFRKDLEADTVQPFAVRVSPDVPFIVDLHAHLCTSEIIGLLGGVYSKEEKCLFIQSAFPCPAYDSGNTDVEMDPVGQTRATEAISNLGLSVVGWYHSHPTFQPEPSITDIDNQAIYQQLFQSEVGNEGGSVCPFVGLIAGTYDGKNPTSETVMRWFHVRPRGKAVNFPMKLSTIARHQRLLRFDDVNIDRNIRRSMTRNGVAIRRALDRGLECIASSNSVGTHMNSASSEKSELTNTSQRQLHENPLVLSETSFESTLKSCRSVPAAQPMHFTEQEHSILNSDESMSDDVLAGIIWFAVEREQNLTSQSKTLAAPRLSLSSRSILELLIRRSLSNVDTSETCRFHRKLQCLTGSDSSSEFTPLKLDGSDCMLIHSVDVLLSHYAVRSNRISPYASWPGAGDKGQVSPEPSPTESIEYYLRQVLQMKPVLLDGAIKYQGGIKMRRGHKIASCILNWARQMHLNQNLDVQFESGLNFDHEQKQNISRRPYVYLVAEIMRLMAFRWKETAKSGKVSDSPIRQSPRSVPTKKARKRNPPSSGSKRRRCGICDGCMREDCGACLHCLDKSKFGGKDRLRQKCIHRKCENFSKVH</sequence>
<dbReference type="Proteomes" id="UP000266841">
    <property type="component" value="Unassembled WGS sequence"/>
</dbReference>
<feature type="domain" description="CXXC-type" evidence="6">
    <location>
        <begin position="1374"/>
        <end position="1420"/>
    </location>
</feature>
<dbReference type="SUPFAM" id="SSF102712">
    <property type="entry name" value="JAB1/MPN domain"/>
    <property type="match status" value="1"/>
</dbReference>
<feature type="compositionally biased region" description="Gly residues" evidence="4">
    <location>
        <begin position="11"/>
        <end position="22"/>
    </location>
</feature>
<feature type="region of interest" description="Disordered" evidence="4">
    <location>
        <begin position="500"/>
        <end position="549"/>
    </location>
</feature>
<feature type="compositionally biased region" description="Polar residues" evidence="4">
    <location>
        <begin position="405"/>
        <end position="419"/>
    </location>
</feature>
<feature type="region of interest" description="Disordered" evidence="4">
    <location>
        <begin position="1"/>
        <end position="27"/>
    </location>
</feature>
<dbReference type="Gene3D" id="3.40.140.10">
    <property type="entry name" value="Cytidine Deaminase, domain 2"/>
    <property type="match status" value="1"/>
</dbReference>
<proteinExistence type="predicted"/>
<feature type="compositionally biased region" description="Low complexity" evidence="4">
    <location>
        <begin position="255"/>
        <end position="275"/>
    </location>
</feature>
<dbReference type="MEROPS" id="M67.005"/>
<evidence type="ECO:0000259" key="5">
    <source>
        <dbReference type="PROSITE" id="PS50249"/>
    </source>
</evidence>
<keyword evidence="1" id="KW-0479">Metal-binding</keyword>
<dbReference type="InterPro" id="IPR050242">
    <property type="entry name" value="JAMM_MPN+_peptidase_M67A"/>
</dbReference>
<evidence type="ECO:0000256" key="1">
    <source>
        <dbReference type="ARBA" id="ARBA00022723"/>
    </source>
</evidence>
<feature type="region of interest" description="Disordered" evidence="4">
    <location>
        <begin position="1347"/>
        <end position="1379"/>
    </location>
</feature>
<reference evidence="7 8" key="1">
    <citation type="journal article" date="2012" name="Genome Biol.">
        <title>Genome and low-iron response of an oceanic diatom adapted to chronic iron limitation.</title>
        <authorList>
            <person name="Lommer M."/>
            <person name="Specht M."/>
            <person name="Roy A.S."/>
            <person name="Kraemer L."/>
            <person name="Andreson R."/>
            <person name="Gutowska M.A."/>
            <person name="Wolf J."/>
            <person name="Bergner S.V."/>
            <person name="Schilhabel M.B."/>
            <person name="Klostermeier U.C."/>
            <person name="Beiko R.G."/>
            <person name="Rosenstiel P."/>
            <person name="Hippler M."/>
            <person name="Laroche J."/>
        </authorList>
    </citation>
    <scope>NUCLEOTIDE SEQUENCE [LARGE SCALE GENOMIC DNA]</scope>
    <source>
        <strain evidence="7 8">CCMP1005</strain>
    </source>
</reference>
<dbReference type="Pfam" id="PF01398">
    <property type="entry name" value="JAB"/>
    <property type="match status" value="1"/>
</dbReference>
<dbReference type="InterPro" id="IPR037518">
    <property type="entry name" value="MPN"/>
</dbReference>
<feature type="region of interest" description="Disordered" evidence="4">
    <location>
        <begin position="601"/>
        <end position="621"/>
    </location>
</feature>
<dbReference type="EMBL" id="AGNL01027107">
    <property type="protein sequence ID" value="EJK57760.1"/>
    <property type="molecule type" value="Genomic_DNA"/>
</dbReference>
<dbReference type="InterPro" id="IPR002857">
    <property type="entry name" value="Znf_CXXC"/>
</dbReference>
<dbReference type="eggNOG" id="KOG1084">
    <property type="taxonomic scope" value="Eukaryota"/>
</dbReference>
<comment type="caution">
    <text evidence="7">The sequence shown here is derived from an EMBL/GenBank/DDBJ whole genome shotgun (WGS) entry which is preliminary data.</text>
</comment>
<evidence type="ECO:0000313" key="8">
    <source>
        <dbReference type="Proteomes" id="UP000266841"/>
    </source>
</evidence>
<dbReference type="GO" id="GO:0008237">
    <property type="term" value="F:metallopeptidase activity"/>
    <property type="evidence" value="ECO:0007669"/>
    <property type="project" value="InterPro"/>
</dbReference>
<feature type="region of interest" description="Disordered" evidence="4">
    <location>
        <begin position="1056"/>
        <end position="1078"/>
    </location>
</feature>
<feature type="region of interest" description="Disordered" evidence="4">
    <location>
        <begin position="781"/>
        <end position="800"/>
    </location>
</feature>
<dbReference type="PROSITE" id="PS51058">
    <property type="entry name" value="ZF_CXXC"/>
    <property type="match status" value="1"/>
</dbReference>
<feature type="compositionally biased region" description="Polar residues" evidence="4">
    <location>
        <begin position="1056"/>
        <end position="1077"/>
    </location>
</feature>
<name>K0RXR8_THAOC</name>
<evidence type="ECO:0000313" key="7">
    <source>
        <dbReference type="EMBL" id="EJK57760.1"/>
    </source>
</evidence>
<dbReference type="eggNOG" id="KOG1555">
    <property type="taxonomic scope" value="Eukaryota"/>
</dbReference>
<evidence type="ECO:0008006" key="9">
    <source>
        <dbReference type="Google" id="ProtNLM"/>
    </source>
</evidence>
<protein>
    <recommendedName>
        <fullName evidence="9">MPN domain-containing protein</fullName>
    </recommendedName>
</protein>
<keyword evidence="3" id="KW-0862">Zinc</keyword>
<feature type="domain" description="MPN" evidence="5">
    <location>
        <begin position="853"/>
        <end position="993"/>
    </location>
</feature>
<dbReference type="OrthoDB" id="118550at2759"/>